<name>Q6ILI2_DROME</name>
<organism evidence="1">
    <name type="scientific">Drosophila melanogaster</name>
    <name type="common">Fruit fly</name>
    <dbReference type="NCBI Taxonomy" id="7227"/>
    <lineage>
        <taxon>Eukaryota</taxon>
        <taxon>Metazoa</taxon>
        <taxon>Ecdysozoa</taxon>
        <taxon>Arthropoda</taxon>
        <taxon>Hexapoda</taxon>
        <taxon>Insecta</taxon>
        <taxon>Pterygota</taxon>
        <taxon>Neoptera</taxon>
        <taxon>Endopterygota</taxon>
        <taxon>Diptera</taxon>
        <taxon>Brachycera</taxon>
        <taxon>Muscomorpha</taxon>
        <taxon>Ephydroidea</taxon>
        <taxon>Drosophilidae</taxon>
        <taxon>Drosophila</taxon>
        <taxon>Sophophora</taxon>
    </lineage>
</organism>
<dbReference type="AlphaFoldDB" id="Q6ILI2"/>
<proteinExistence type="predicted"/>
<dbReference type="EMBL" id="BK002034">
    <property type="protein sequence ID" value="DAA02879.1"/>
    <property type="molecule type" value="Genomic_DNA"/>
</dbReference>
<sequence length="192" mass="21547">MVSDNTVAPITHTPRWALKELIYLPDPHQIHVLLLRLPRNGAQKSVTSFSKLKNIYDKQVRQIGKDSGTGTRGARESGLSKMRLANHFKDINSRKCFNQFCAAQAQYKFNLTHKLLAQPKGLPFHVVRCVIGASLCDYSNNGAPWERSVHCTVKHGKALLAENRTRAGQAQDIVHKGRAERRTKKGQRNGNV</sequence>
<reference evidence="1" key="1">
    <citation type="journal article" date="2003" name="Genome Biol.">
        <title>An integrated gene annotation and transcriptional profiling approach towards the full gene content of the Drosophila genome.</title>
        <authorList>
            <person name="Hild M."/>
            <person name="Beckmann B."/>
            <person name="Haas S.A."/>
            <person name="Koch B."/>
            <person name="Solovyev V."/>
            <person name="Busold C."/>
            <person name="Fellenberg K."/>
            <person name="Boutros M."/>
            <person name="Vingron M."/>
            <person name="Sauer F."/>
            <person name="Hoheisel J.D."/>
            <person name="Paro R."/>
        </authorList>
    </citation>
    <scope>NUCLEOTIDE SEQUENCE</scope>
</reference>
<protein>
    <submittedName>
        <fullName evidence="1">HDC09406</fullName>
    </submittedName>
</protein>
<gene>
    <name evidence="1" type="ORF">HDC09406</name>
</gene>
<accession>Q6ILI2</accession>
<evidence type="ECO:0000313" key="1">
    <source>
        <dbReference type="EMBL" id="DAA02879.1"/>
    </source>
</evidence>